<dbReference type="Pfam" id="PF13377">
    <property type="entry name" value="Peripla_BP_3"/>
    <property type="match status" value="1"/>
</dbReference>
<dbReference type="AlphaFoldDB" id="A0A0L6JX38"/>
<evidence type="ECO:0000256" key="5">
    <source>
        <dbReference type="ARBA" id="ARBA00023015"/>
    </source>
</evidence>
<dbReference type="GO" id="GO:0000160">
    <property type="term" value="P:phosphorelay signal transduction system"/>
    <property type="evidence" value="ECO:0007669"/>
    <property type="project" value="UniProtKB-KW"/>
</dbReference>
<evidence type="ECO:0000256" key="6">
    <source>
        <dbReference type="ARBA" id="ARBA00023125"/>
    </source>
</evidence>
<dbReference type="EMBL" id="LGTC01000001">
    <property type="protein sequence ID" value="KNY30007.1"/>
    <property type="molecule type" value="Genomic_DNA"/>
</dbReference>
<protein>
    <recommendedName>
        <fullName evidence="2">histidine kinase</fullName>
        <ecNumber evidence="2">2.7.13.3</ecNumber>
    </recommendedName>
</protein>
<accession>A0A0L6JX38</accession>
<comment type="caution">
    <text evidence="9">The sequence shown here is derived from an EMBL/GenBank/DDBJ whole genome shotgun (WGS) entry which is preliminary data.</text>
</comment>
<name>A0A0L6JX38_9FIRM</name>
<organism evidence="9 10">
    <name type="scientific">Pseudobacteroides cellulosolvens ATCC 35603 = DSM 2933</name>
    <dbReference type="NCBI Taxonomy" id="398512"/>
    <lineage>
        <taxon>Bacteria</taxon>
        <taxon>Bacillati</taxon>
        <taxon>Bacillota</taxon>
        <taxon>Clostridia</taxon>
        <taxon>Eubacteriales</taxon>
        <taxon>Oscillospiraceae</taxon>
        <taxon>Pseudobacteroides</taxon>
    </lineage>
</organism>
<dbReference type="SUPFAM" id="SSF55874">
    <property type="entry name" value="ATPase domain of HSP90 chaperone/DNA topoisomerase II/histidine kinase"/>
    <property type="match status" value="1"/>
</dbReference>
<dbReference type="InterPro" id="IPR004358">
    <property type="entry name" value="Sig_transdc_His_kin-like_C"/>
</dbReference>
<gene>
    <name evidence="9" type="ORF">Bccel_5284</name>
</gene>
<keyword evidence="9" id="KW-0547">Nucleotide-binding</keyword>
<dbReference type="Gene3D" id="3.30.565.10">
    <property type="entry name" value="Histidine kinase-like ATPase, C-terminal domain"/>
    <property type="match status" value="1"/>
</dbReference>
<evidence type="ECO:0000256" key="4">
    <source>
        <dbReference type="ARBA" id="ARBA00023012"/>
    </source>
</evidence>
<evidence type="ECO:0000313" key="9">
    <source>
        <dbReference type="EMBL" id="KNY30007.1"/>
    </source>
</evidence>
<dbReference type="GO" id="GO:0003700">
    <property type="term" value="F:DNA-binding transcription factor activity"/>
    <property type="evidence" value="ECO:0007669"/>
    <property type="project" value="TreeGrafter"/>
</dbReference>
<keyword evidence="3" id="KW-0808">Transferase</keyword>
<dbReference type="CDD" id="cd06267">
    <property type="entry name" value="PBP1_LacI_sugar_binding-like"/>
    <property type="match status" value="1"/>
</dbReference>
<dbReference type="Gene3D" id="1.10.287.130">
    <property type="match status" value="1"/>
</dbReference>
<dbReference type="eggNOG" id="COG4191">
    <property type="taxonomic scope" value="Bacteria"/>
</dbReference>
<comment type="catalytic activity">
    <reaction evidence="1">
        <text>ATP + protein L-histidine = ADP + protein N-phospho-L-histidine.</text>
        <dbReference type="EC" id="2.7.13.3"/>
    </reaction>
</comment>
<keyword evidence="6" id="KW-0238">DNA-binding</keyword>
<dbReference type="InterPro" id="IPR036890">
    <property type="entry name" value="HATPase_C_sf"/>
</dbReference>
<dbReference type="OrthoDB" id="369222at2"/>
<proteinExistence type="predicted"/>
<dbReference type="PANTHER" id="PTHR30146">
    <property type="entry name" value="LACI-RELATED TRANSCRIPTIONAL REPRESSOR"/>
    <property type="match status" value="1"/>
</dbReference>
<evidence type="ECO:0000256" key="2">
    <source>
        <dbReference type="ARBA" id="ARBA00012438"/>
    </source>
</evidence>
<evidence type="ECO:0000256" key="7">
    <source>
        <dbReference type="ARBA" id="ARBA00023163"/>
    </source>
</evidence>
<keyword evidence="4" id="KW-0902">Two-component regulatory system</keyword>
<keyword evidence="10" id="KW-1185">Reference proteome</keyword>
<keyword evidence="3" id="KW-0418">Kinase</keyword>
<dbReference type="EC" id="2.7.13.3" evidence="2"/>
<evidence type="ECO:0000256" key="1">
    <source>
        <dbReference type="ARBA" id="ARBA00000085"/>
    </source>
</evidence>
<dbReference type="PROSITE" id="PS50109">
    <property type="entry name" value="HIS_KIN"/>
    <property type="match status" value="1"/>
</dbReference>
<dbReference type="GO" id="GO:0005524">
    <property type="term" value="F:ATP binding"/>
    <property type="evidence" value="ECO:0007669"/>
    <property type="project" value="UniProtKB-KW"/>
</dbReference>
<evidence type="ECO:0000313" key="10">
    <source>
        <dbReference type="Proteomes" id="UP000036923"/>
    </source>
</evidence>
<dbReference type="SUPFAM" id="SSF53822">
    <property type="entry name" value="Periplasmic binding protein-like I"/>
    <property type="match status" value="1"/>
</dbReference>
<keyword evidence="9" id="KW-0067">ATP-binding</keyword>
<evidence type="ECO:0000256" key="3">
    <source>
        <dbReference type="ARBA" id="ARBA00022777"/>
    </source>
</evidence>
<dbReference type="Proteomes" id="UP000036923">
    <property type="component" value="Unassembled WGS sequence"/>
</dbReference>
<dbReference type="SMART" id="SM00387">
    <property type="entry name" value="HATPase_c"/>
    <property type="match status" value="1"/>
</dbReference>
<dbReference type="STRING" id="398512.Bccel_5284"/>
<dbReference type="InterPro" id="IPR003594">
    <property type="entry name" value="HATPase_dom"/>
</dbReference>
<sequence>MDKKRCNIGVITVYTENFYFGSLLKGIQSIIKQEEGRLFIFNTYMLDKFRMDAKDDEDYYSFSVNHIDGWIILTLSLKEEYANKILNTGKPFVFVGHRSKYYNNTSVRDDSYNGGKQITEHLLAHGHKRIAYIGAGIVYDMVERHAGYKKILEGHGFYDEGIVYNVASPMPEYGKEVAAKMIKRGIDFSAIFAANDYLAMGVIEGLKEGNINVPEDIAVIGYDNSDSGKMYIPTLSSMNQNTFEIGREAGRAVIGRIKGENVGKEILVKSELIIRESCGCKYKGNSAEDYITTEIMEKKSSMVERLEEVLYKNSDLGTKLFELNISDIINLIPQITDEYTWFCFGLFKDGKESKYKIVTQTVVDNIRKINEDKKIECDLENFPPLECMPDYELGKNDVILVVPISTEKKNIGIMAYVTKIHEETTLFVHDIHMLMYNLLGIAIDRNLVMTDLKETLESLKKTQEQLIESEKLVSLGRLVSGIAHEINKPIGEGAAATEYLKKNVLKLKELFDTNKLTKPELAEMLKENDELVKTLFANLQKASDLIKRFKQIAVDNTIDETRVFNVKECINDVILSIDVKSRNHNITINVECPEELYLMCNPGDLYRVFTNLILNSITHGYDEGNKGEISIAFEKQEKSLVLEYKDDGRGIESETFGKIFEPFFTTKNNNDGLGLGLYTVNNIIKQKFRGTIECESEYNKGTSFKIYLPLSLIANE</sequence>
<reference evidence="10" key="1">
    <citation type="submission" date="2015-07" db="EMBL/GenBank/DDBJ databases">
        <title>Near-Complete Genome Sequence of the Cellulolytic Bacterium Bacteroides (Pseudobacteroides) cellulosolvens ATCC 35603.</title>
        <authorList>
            <person name="Dassa B."/>
            <person name="Utturkar S.M."/>
            <person name="Klingeman D.M."/>
            <person name="Hurt R.A."/>
            <person name="Keller M."/>
            <person name="Xu J."/>
            <person name="Reddy Y.H.K."/>
            <person name="Borovok I."/>
            <person name="Grinberg I.R."/>
            <person name="Lamed R."/>
            <person name="Zhivin O."/>
            <person name="Bayer E.A."/>
            <person name="Brown S.D."/>
        </authorList>
    </citation>
    <scope>NUCLEOTIDE SEQUENCE [LARGE SCALE GENOMIC DNA]</scope>
    <source>
        <strain evidence="10">DSM 2933</strain>
    </source>
</reference>
<dbReference type="InterPro" id="IPR028082">
    <property type="entry name" value="Peripla_BP_I"/>
</dbReference>
<dbReference type="InterPro" id="IPR005467">
    <property type="entry name" value="His_kinase_dom"/>
</dbReference>
<keyword evidence="5" id="KW-0805">Transcription regulation</keyword>
<dbReference type="PANTHER" id="PTHR30146:SF24">
    <property type="entry name" value="XYLOSE OPERON REGULATORY PROTEIN"/>
    <property type="match status" value="1"/>
</dbReference>
<dbReference type="GO" id="GO:0004673">
    <property type="term" value="F:protein histidine kinase activity"/>
    <property type="evidence" value="ECO:0007669"/>
    <property type="project" value="UniProtKB-EC"/>
</dbReference>
<dbReference type="RefSeq" id="WP_050753858.1">
    <property type="nucleotide sequence ID" value="NZ_JQKC01000041.1"/>
</dbReference>
<dbReference type="InterPro" id="IPR046335">
    <property type="entry name" value="LacI/GalR-like_sensor"/>
</dbReference>
<feature type="domain" description="Histidine kinase" evidence="8">
    <location>
        <begin position="481"/>
        <end position="712"/>
    </location>
</feature>
<dbReference type="Pfam" id="PF02518">
    <property type="entry name" value="HATPase_c"/>
    <property type="match status" value="1"/>
</dbReference>
<keyword evidence="7" id="KW-0804">Transcription</keyword>
<dbReference type="PRINTS" id="PR00344">
    <property type="entry name" value="BCTRLSENSOR"/>
</dbReference>
<dbReference type="Gene3D" id="3.40.50.2300">
    <property type="match status" value="2"/>
</dbReference>
<evidence type="ECO:0000259" key="8">
    <source>
        <dbReference type="PROSITE" id="PS50109"/>
    </source>
</evidence>
<dbReference type="eggNOG" id="COG1609">
    <property type="taxonomic scope" value="Bacteria"/>
</dbReference>
<dbReference type="GO" id="GO:0000976">
    <property type="term" value="F:transcription cis-regulatory region binding"/>
    <property type="evidence" value="ECO:0007669"/>
    <property type="project" value="TreeGrafter"/>
</dbReference>